<organism evidence="1">
    <name type="scientific">Siphoviridae sp. ctwQT14</name>
    <dbReference type="NCBI Taxonomy" id="2827971"/>
    <lineage>
        <taxon>Viruses</taxon>
        <taxon>Duplodnaviria</taxon>
        <taxon>Heunggongvirae</taxon>
        <taxon>Uroviricota</taxon>
        <taxon>Caudoviricetes</taxon>
    </lineage>
</organism>
<dbReference type="EMBL" id="BK032842">
    <property type="protein sequence ID" value="DAF63566.1"/>
    <property type="molecule type" value="Genomic_DNA"/>
</dbReference>
<reference evidence="1" key="1">
    <citation type="journal article" date="2021" name="Proc. Natl. Acad. Sci. U.S.A.">
        <title>A Catalog of Tens of Thousands of Viruses from Human Metagenomes Reveals Hidden Associations with Chronic Diseases.</title>
        <authorList>
            <person name="Tisza M.J."/>
            <person name="Buck C.B."/>
        </authorList>
    </citation>
    <scope>NUCLEOTIDE SEQUENCE</scope>
    <source>
        <strain evidence="1">CtwQT14</strain>
    </source>
</reference>
<accession>A0A8S5TJU3</accession>
<name>A0A8S5TJU3_9CAUD</name>
<protein>
    <submittedName>
        <fullName evidence="1">Uncharacterized protein</fullName>
    </submittedName>
</protein>
<sequence>MFEFCMFVSFLFSKIHAKSDHIKMVALKYI</sequence>
<proteinExistence type="predicted"/>
<evidence type="ECO:0000313" key="1">
    <source>
        <dbReference type="EMBL" id="DAF63566.1"/>
    </source>
</evidence>